<evidence type="ECO:0000256" key="1">
    <source>
        <dbReference type="ARBA" id="ARBA00006420"/>
    </source>
</evidence>
<evidence type="ECO:0000256" key="7">
    <source>
        <dbReference type="ARBA" id="ARBA00023231"/>
    </source>
</evidence>
<keyword evidence="5 10" id="KW-0408">Iron</keyword>
<dbReference type="HOGENOM" id="CLU_079283_0_0_7"/>
<dbReference type="Proteomes" id="UP000006055">
    <property type="component" value="Chromosome"/>
</dbReference>
<dbReference type="InterPro" id="IPR001075">
    <property type="entry name" value="NIF_FeS_clus_asmbl_NifU_C"/>
</dbReference>
<dbReference type="PANTHER" id="PTHR10093">
    <property type="entry name" value="IRON-SULFUR CLUSTER ASSEMBLY ENZYME NIFU HOMOLOG"/>
    <property type="match status" value="1"/>
</dbReference>
<dbReference type="eggNOG" id="COG0694">
    <property type="taxonomic scope" value="Bacteria"/>
</dbReference>
<dbReference type="Gene3D" id="1.10.10.1100">
    <property type="entry name" value="BFD-like [2Fe-2S]-binding domain"/>
    <property type="match status" value="1"/>
</dbReference>
<dbReference type="NCBIfam" id="TIGR02000">
    <property type="entry name" value="NifU_proper"/>
    <property type="match status" value="1"/>
</dbReference>
<dbReference type="OrthoDB" id="9808097at2"/>
<evidence type="ECO:0000256" key="4">
    <source>
        <dbReference type="ARBA" id="ARBA00022723"/>
    </source>
</evidence>
<evidence type="ECO:0000256" key="3">
    <source>
        <dbReference type="ARBA" id="ARBA00022714"/>
    </source>
</evidence>
<dbReference type="GO" id="GO:0005506">
    <property type="term" value="F:iron ion binding"/>
    <property type="evidence" value="ECO:0007669"/>
    <property type="project" value="InterPro"/>
</dbReference>
<dbReference type="Pfam" id="PF01592">
    <property type="entry name" value="NifU_N"/>
    <property type="match status" value="1"/>
</dbReference>
<dbReference type="InterPro" id="IPR007419">
    <property type="entry name" value="BFD-like_2Fe2S-bd_dom"/>
</dbReference>
<dbReference type="SUPFAM" id="SSF117916">
    <property type="entry name" value="Fe-S cluster assembly (FSCA) domain-like"/>
    <property type="match status" value="1"/>
</dbReference>
<accession>I4C7W4</accession>
<keyword evidence="7 9" id="KW-0535">Nitrogen fixation</keyword>
<feature type="binding site" evidence="10">
    <location>
        <position position="62"/>
    </location>
    <ligand>
        <name>Fe cation</name>
        <dbReference type="ChEBI" id="CHEBI:24875"/>
    </ligand>
</feature>
<comment type="function">
    <text evidence="9">May be involved in the formation or repair of [Fe-S] clusters present in iron-sulfur proteins.</text>
</comment>
<dbReference type="KEGG" id="dti:Desti_2989"/>
<feature type="domain" description="NIF system FeS cluster assembly NifU C-terminal" evidence="11">
    <location>
        <begin position="212"/>
        <end position="276"/>
    </location>
</feature>
<dbReference type="AlphaFoldDB" id="I4C7W4"/>
<feature type="binding site" evidence="10">
    <location>
        <position position="35"/>
    </location>
    <ligand>
        <name>Fe cation</name>
        <dbReference type="ChEBI" id="CHEBI:24875"/>
    </ligand>
</feature>
<keyword evidence="6 10" id="KW-0411">Iron-sulfur</keyword>
<feature type="binding site" evidence="10">
    <location>
        <position position="137"/>
    </location>
    <ligand>
        <name>[2Fe-2S] cluster</name>
        <dbReference type="ChEBI" id="CHEBI:190135"/>
    </ligand>
</feature>
<evidence type="ECO:0000313" key="15">
    <source>
        <dbReference type="Proteomes" id="UP000006055"/>
    </source>
</evidence>
<dbReference type="SUPFAM" id="SSF82649">
    <property type="entry name" value="SufE/NifU"/>
    <property type="match status" value="1"/>
</dbReference>
<protein>
    <recommendedName>
        <fullName evidence="2 9">Nitrogen fixation protein NifU</fullName>
    </recommendedName>
</protein>
<gene>
    <name evidence="14" type="ordered locus">Desti_2989</name>
</gene>
<name>I4C7W4_DESTA</name>
<comment type="cofactor">
    <cofactor evidence="10">
        <name>Fe cation</name>
        <dbReference type="ChEBI" id="CHEBI:24875"/>
    </cofactor>
    <text evidence="10">Binds 1 Fe cation per subunit.</text>
</comment>
<keyword evidence="4 10" id="KW-0479">Metal-binding</keyword>
<dbReference type="InterPro" id="IPR016217">
    <property type="entry name" value="N_fixation_NifU"/>
</dbReference>
<dbReference type="eggNOG" id="COG1251">
    <property type="taxonomic scope" value="Bacteria"/>
</dbReference>
<feature type="domain" description="NIF system FeS cluster assembly NifU N-terminal" evidence="12">
    <location>
        <begin position="3"/>
        <end position="124"/>
    </location>
</feature>
<feature type="binding site" evidence="10">
    <location>
        <position position="106"/>
    </location>
    <ligand>
        <name>Fe cation</name>
        <dbReference type="ChEBI" id="CHEBI:24875"/>
    </ligand>
</feature>
<dbReference type="Gene3D" id="3.30.300.130">
    <property type="entry name" value="Fe-S cluster assembly (FSCA)"/>
    <property type="match status" value="1"/>
</dbReference>
<dbReference type="Pfam" id="PF04324">
    <property type="entry name" value="Fer2_BFD"/>
    <property type="match status" value="1"/>
</dbReference>
<evidence type="ECO:0000256" key="9">
    <source>
        <dbReference type="PIRNR" id="PIRNR000375"/>
    </source>
</evidence>
<comment type="cofactor">
    <cofactor evidence="10">
        <name>[2Fe-2S] cluster</name>
        <dbReference type="ChEBI" id="CHEBI:190135"/>
    </cofactor>
    <text evidence="10">Binds 1 [2Fe-2S] cluster per subunit.</text>
</comment>
<evidence type="ECO:0000256" key="8">
    <source>
        <dbReference type="ARBA" id="ARBA00034078"/>
    </source>
</evidence>
<feature type="binding site" evidence="10">
    <location>
        <position position="139"/>
    </location>
    <ligand>
        <name>[2Fe-2S] cluster</name>
        <dbReference type="ChEBI" id="CHEBI:190135"/>
    </ligand>
</feature>
<reference evidence="15" key="1">
    <citation type="submission" date="2012-06" db="EMBL/GenBank/DDBJ databases">
        <title>Complete sequence of chromosome of Desulfomonile tiedjei DSM 6799.</title>
        <authorList>
            <person name="Lucas S."/>
            <person name="Copeland A."/>
            <person name="Lapidus A."/>
            <person name="Glavina del Rio T."/>
            <person name="Dalin E."/>
            <person name="Tice H."/>
            <person name="Bruce D."/>
            <person name="Goodwin L."/>
            <person name="Pitluck S."/>
            <person name="Peters L."/>
            <person name="Ovchinnikova G."/>
            <person name="Zeytun A."/>
            <person name="Lu M."/>
            <person name="Kyrpides N."/>
            <person name="Mavromatis K."/>
            <person name="Ivanova N."/>
            <person name="Brettin T."/>
            <person name="Detter J.C."/>
            <person name="Han C."/>
            <person name="Larimer F."/>
            <person name="Land M."/>
            <person name="Hauser L."/>
            <person name="Markowitz V."/>
            <person name="Cheng J.-F."/>
            <person name="Hugenholtz P."/>
            <person name="Woyke T."/>
            <person name="Wu D."/>
            <person name="Spring S."/>
            <person name="Schroeder M."/>
            <person name="Brambilla E."/>
            <person name="Klenk H.-P."/>
            <person name="Eisen J.A."/>
        </authorList>
    </citation>
    <scope>NUCLEOTIDE SEQUENCE [LARGE SCALE GENOMIC DNA]</scope>
    <source>
        <strain evidence="15">ATCC 49306 / DSM 6799 / DCB-1</strain>
    </source>
</reference>
<dbReference type="PATRIC" id="fig|706587.4.peg.3394"/>
<evidence type="ECO:0000313" key="14">
    <source>
        <dbReference type="EMBL" id="AFM25655.1"/>
    </source>
</evidence>
<dbReference type="InterPro" id="IPR041854">
    <property type="entry name" value="BFD-like_2Fe2S-bd_dom_sf"/>
</dbReference>
<evidence type="ECO:0000259" key="11">
    <source>
        <dbReference type="Pfam" id="PF01106"/>
    </source>
</evidence>
<evidence type="ECO:0000256" key="5">
    <source>
        <dbReference type="ARBA" id="ARBA00023004"/>
    </source>
</evidence>
<keyword evidence="3 10" id="KW-0001">2Fe-2S</keyword>
<dbReference type="eggNOG" id="COG0822">
    <property type="taxonomic scope" value="Bacteria"/>
</dbReference>
<dbReference type="CDD" id="cd19947">
    <property type="entry name" value="NifU_Fer2_BFD-like"/>
    <property type="match status" value="1"/>
</dbReference>
<dbReference type="InterPro" id="IPR034904">
    <property type="entry name" value="FSCA_dom_sf"/>
</dbReference>
<comment type="cofactor">
    <cofactor evidence="8">
        <name>[2Fe-2S] cluster</name>
        <dbReference type="ChEBI" id="CHEBI:190135"/>
    </cofactor>
</comment>
<dbReference type="InterPro" id="IPR010238">
    <property type="entry name" value="NIF_FeS_clus_asmbl_NifU"/>
</dbReference>
<comment type="similarity">
    <text evidence="1 9">Belongs to the NifU family.</text>
</comment>
<evidence type="ECO:0000256" key="10">
    <source>
        <dbReference type="PIRSR" id="PIRSR000375-1"/>
    </source>
</evidence>
<keyword evidence="15" id="KW-1185">Reference proteome</keyword>
<feature type="binding site" evidence="10">
    <location>
        <position position="175"/>
    </location>
    <ligand>
        <name>[2Fe-2S] cluster</name>
        <dbReference type="ChEBI" id="CHEBI:190135"/>
    </ligand>
</feature>
<evidence type="ECO:0000259" key="13">
    <source>
        <dbReference type="Pfam" id="PF04324"/>
    </source>
</evidence>
<feature type="domain" description="BFD-like [2Fe-2S]-binding" evidence="13">
    <location>
        <begin position="135"/>
        <end position="184"/>
    </location>
</feature>
<sequence length="281" mass="30836">MWEYSDKVKDHFFNPRNIGELQDANAVGEVGSLACGDMLKLYLKIDPDTDKIVDARFQTFGCGSAIASSSALTEMVKGKTVDEALDITNQDIADYLGGLPVEKMHCSVMGKDAFHAAVACYRGEPAPREHEEGQLVCECFGVTDEQIMREVRDNNLTTIEQVTNYTKAGGGCGLCHDKIEAIIQQVRGERKQAAKTEKAAPRMTNLQKIAKIQEVIEKEIRPMLQQDGGDVELVDLDGNKVFVALRGLCRSCPSSALTKGGIESKLKELVHPDLFVEEVAE</sequence>
<evidence type="ECO:0000259" key="12">
    <source>
        <dbReference type="Pfam" id="PF01592"/>
    </source>
</evidence>
<dbReference type="GO" id="GO:0051537">
    <property type="term" value="F:2 iron, 2 sulfur cluster binding"/>
    <property type="evidence" value="ECO:0007669"/>
    <property type="project" value="UniProtKB-KW"/>
</dbReference>
<dbReference type="RefSeq" id="WP_014810792.1">
    <property type="nucleotide sequence ID" value="NC_018025.1"/>
</dbReference>
<evidence type="ECO:0000256" key="6">
    <source>
        <dbReference type="ARBA" id="ARBA00023014"/>
    </source>
</evidence>
<proteinExistence type="inferred from homology"/>
<dbReference type="PIRSF" id="PIRSF000375">
    <property type="entry name" value="NifU"/>
    <property type="match status" value="1"/>
</dbReference>
<dbReference type="GO" id="GO:0016226">
    <property type="term" value="P:iron-sulfur cluster assembly"/>
    <property type="evidence" value="ECO:0007669"/>
    <property type="project" value="InterPro"/>
</dbReference>
<dbReference type="STRING" id="706587.Desti_2989"/>
<dbReference type="CDD" id="cd06664">
    <property type="entry name" value="IscU_like"/>
    <property type="match status" value="1"/>
</dbReference>
<organism evidence="14 15">
    <name type="scientific">Desulfomonile tiedjei (strain ATCC 49306 / DSM 6799 / DCB-1)</name>
    <dbReference type="NCBI Taxonomy" id="706587"/>
    <lineage>
        <taxon>Bacteria</taxon>
        <taxon>Pseudomonadati</taxon>
        <taxon>Thermodesulfobacteriota</taxon>
        <taxon>Desulfomonilia</taxon>
        <taxon>Desulfomonilales</taxon>
        <taxon>Desulfomonilaceae</taxon>
        <taxon>Desulfomonile</taxon>
    </lineage>
</organism>
<dbReference type="Gene3D" id="3.90.1010.10">
    <property type="match status" value="1"/>
</dbReference>
<dbReference type="Pfam" id="PF01106">
    <property type="entry name" value="NifU"/>
    <property type="match status" value="1"/>
</dbReference>
<feature type="binding site" evidence="10">
    <location>
        <position position="172"/>
    </location>
    <ligand>
        <name>[2Fe-2S] cluster</name>
        <dbReference type="ChEBI" id="CHEBI:190135"/>
    </ligand>
</feature>
<dbReference type="EMBL" id="CP003360">
    <property type="protein sequence ID" value="AFM25655.1"/>
    <property type="molecule type" value="Genomic_DNA"/>
</dbReference>
<dbReference type="InterPro" id="IPR002871">
    <property type="entry name" value="NIF_FeS_clus_asmbl_NifU_N"/>
</dbReference>
<evidence type="ECO:0000256" key="2">
    <source>
        <dbReference type="ARBA" id="ARBA00015278"/>
    </source>
</evidence>